<feature type="transmembrane region" description="Helical" evidence="1">
    <location>
        <begin position="176"/>
        <end position="199"/>
    </location>
</feature>
<dbReference type="Proteomes" id="UP000028945">
    <property type="component" value="Chromosome"/>
</dbReference>
<gene>
    <name evidence="2" type="ORF">IX83_06780</name>
</gene>
<name>A0A077DFU3_9BURK</name>
<protein>
    <recommendedName>
        <fullName evidence="4">EamA domain-containing protein</fullName>
    </recommendedName>
</protein>
<keyword evidence="1" id="KW-1133">Transmembrane helix</keyword>
<dbReference type="KEGG" id="bpsi:IX83_06780"/>
<feature type="transmembrane region" description="Helical" evidence="1">
    <location>
        <begin position="269"/>
        <end position="287"/>
    </location>
</feature>
<keyword evidence="1" id="KW-0812">Transmembrane</keyword>
<feature type="transmembrane region" description="Helical" evidence="1">
    <location>
        <begin position="63"/>
        <end position="82"/>
    </location>
</feature>
<feature type="transmembrane region" description="Helical" evidence="1">
    <location>
        <begin position="117"/>
        <end position="134"/>
    </location>
</feature>
<dbReference type="RefSeq" id="WP_038500531.1">
    <property type="nucleotide sequence ID" value="NZ_AFWK01000021.1"/>
</dbReference>
<dbReference type="EMBL" id="CP009238">
    <property type="protein sequence ID" value="AIL33051.1"/>
    <property type="molecule type" value="Genomic_DNA"/>
</dbReference>
<feature type="transmembrane region" description="Helical" evidence="1">
    <location>
        <begin position="211"/>
        <end position="229"/>
    </location>
</feature>
<feature type="transmembrane region" description="Helical" evidence="1">
    <location>
        <begin position="94"/>
        <end position="111"/>
    </location>
</feature>
<feature type="transmembrane region" description="Helical" evidence="1">
    <location>
        <begin position="30"/>
        <end position="47"/>
    </location>
</feature>
<evidence type="ECO:0000313" key="3">
    <source>
        <dbReference type="Proteomes" id="UP000028945"/>
    </source>
</evidence>
<dbReference type="eggNOG" id="COG0697">
    <property type="taxonomic scope" value="Bacteria"/>
</dbReference>
<dbReference type="SUPFAM" id="SSF103481">
    <property type="entry name" value="Multidrug resistance efflux transporter EmrE"/>
    <property type="match status" value="2"/>
</dbReference>
<evidence type="ECO:0008006" key="4">
    <source>
        <dbReference type="Google" id="ProtNLM"/>
    </source>
</evidence>
<accession>A0A077DFU3</accession>
<feature type="transmembrane region" description="Helical" evidence="1">
    <location>
        <begin position="6"/>
        <end position="23"/>
    </location>
</feature>
<keyword evidence="3" id="KW-1185">Reference proteome</keyword>
<dbReference type="OrthoDB" id="1524053at2"/>
<dbReference type="HOGENOM" id="CLU_062241_0_0_4"/>
<feature type="transmembrane region" description="Helical" evidence="1">
    <location>
        <begin position="241"/>
        <end position="262"/>
    </location>
</feature>
<evidence type="ECO:0000313" key="2">
    <source>
        <dbReference type="EMBL" id="AIL33051.1"/>
    </source>
</evidence>
<dbReference type="InterPro" id="IPR037185">
    <property type="entry name" value="EmrE-like"/>
</dbReference>
<dbReference type="AlphaFoldDB" id="A0A077DFU3"/>
<feature type="transmembrane region" description="Helical" evidence="1">
    <location>
        <begin position="154"/>
        <end position="170"/>
    </location>
</feature>
<dbReference type="STRING" id="1072685.IX83_06780"/>
<organism evidence="2 3">
    <name type="scientific">Basilea psittacipulmonis DSM 24701</name>
    <dbReference type="NCBI Taxonomy" id="1072685"/>
    <lineage>
        <taxon>Bacteria</taxon>
        <taxon>Pseudomonadati</taxon>
        <taxon>Pseudomonadota</taxon>
        <taxon>Betaproteobacteria</taxon>
        <taxon>Burkholderiales</taxon>
        <taxon>Alcaligenaceae</taxon>
        <taxon>Basilea</taxon>
    </lineage>
</organism>
<reference evidence="2 3" key="1">
    <citation type="journal article" date="2014" name="BMC Genomics">
        <title>A genomic perspective on a new bacterial genus and species from the Alcaligenaceae family, Basilea psittacipulmonis.</title>
        <authorList>
            <person name="Whiteson K.L."/>
            <person name="Hernandez D."/>
            <person name="Lazarevic V."/>
            <person name="Gaia N."/>
            <person name="Farinelli L."/>
            <person name="Francois P."/>
            <person name="Pilo P."/>
            <person name="Frey J."/>
            <person name="Schrenzel J."/>
        </authorList>
    </citation>
    <scope>NUCLEOTIDE SEQUENCE [LARGE SCALE GENOMIC DNA]</scope>
    <source>
        <strain evidence="2 3">DSM 24701</strain>
    </source>
</reference>
<evidence type="ECO:0000256" key="1">
    <source>
        <dbReference type="SAM" id="Phobius"/>
    </source>
</evidence>
<sequence>MIYLILAVMCSVVVSVILKYSRITGGDIRQSILINYVIATLLSWFLLKPERLLQSETLTQLPWWLYILLGLLLPSVFIVMSKAVSCVGIARSDVAQRLSLFLTLIASFWIFNEAVSTLKIISVMVGLSALLCLLYKGSEKEIASKSRFFDSQAYYLFLVWIGYATIDILLKESSKLGGDLLSGLFISFVLGGIVLWGYLLMQKVRWDIKSLALGLVLGLFNFFNILFYIYAHQAYKNNPTIVFTIMNIGVIAVGSLVGMYGFKETLNRINLLGIALSILAVVMLFQFA</sequence>
<proteinExistence type="predicted"/>
<keyword evidence="1" id="KW-0472">Membrane</keyword>